<dbReference type="PANTHER" id="PTHR43586:SF15">
    <property type="entry name" value="BLR3095 PROTEIN"/>
    <property type="match status" value="1"/>
</dbReference>
<dbReference type="SUPFAM" id="SSF53383">
    <property type="entry name" value="PLP-dependent transferases"/>
    <property type="match status" value="1"/>
</dbReference>
<dbReference type="Gene3D" id="3.90.1150.10">
    <property type="entry name" value="Aspartate Aminotransferase, domain 1"/>
    <property type="match status" value="1"/>
</dbReference>
<evidence type="ECO:0000313" key="3">
    <source>
        <dbReference type="EMBL" id="HEB96663.1"/>
    </source>
</evidence>
<keyword evidence="1" id="KW-0663">Pyridoxal phosphate</keyword>
<protein>
    <submittedName>
        <fullName evidence="3">Aminotransferase class V-fold PLP-dependent enzyme</fullName>
    </submittedName>
</protein>
<accession>A0A831W5U0</accession>
<dbReference type="Proteomes" id="UP000886251">
    <property type="component" value="Unassembled WGS sequence"/>
</dbReference>
<sequence>MTPTTHPEFPLDPSIIYLNHAAVAPWPRRTVEAVRRFADENLKFGATRYPAWLEVEQRLRRQLARLIGAPSPADIALLKNTSEALSIVAHGIDWREGDNVVLLHQEFPSNRVVWESLRPRGVEVRELEPGEDADPEARMMAAADDRTRLITVSSVQYATGLRMDLRRLGGFCHRRGILFCVDAIQSLGALPFDVGECHADFVMADGHKWMLGPEGLALFYVRPQLREQLTLHQYGWHMLEHAGDFDRPDWRPAADARRFECGTPNMLGIHALSASLELLLQTGIREVSERVLENTRMLNRLAMDSDDMLELVSSDLESRLSGIVSLRPRGLDAERVHRELMDRGVICACRGGAVRFSPHFHTAPDQLERAMAILLEVCRSQR</sequence>
<feature type="domain" description="Aminotransferase class V" evidence="2">
    <location>
        <begin position="16"/>
        <end position="346"/>
    </location>
</feature>
<name>A0A831W5U0_9GAMM</name>
<dbReference type="EMBL" id="DRKP01000111">
    <property type="protein sequence ID" value="HEB96663.1"/>
    <property type="molecule type" value="Genomic_DNA"/>
</dbReference>
<dbReference type="GO" id="GO:0008483">
    <property type="term" value="F:transaminase activity"/>
    <property type="evidence" value="ECO:0007669"/>
    <property type="project" value="UniProtKB-KW"/>
</dbReference>
<gene>
    <name evidence="3" type="ORF">ENI96_09580</name>
</gene>
<dbReference type="InterPro" id="IPR000192">
    <property type="entry name" value="Aminotrans_V_dom"/>
</dbReference>
<evidence type="ECO:0000259" key="2">
    <source>
        <dbReference type="Pfam" id="PF00266"/>
    </source>
</evidence>
<comment type="caution">
    <text evidence="3">The sequence shown here is derived from an EMBL/GenBank/DDBJ whole genome shotgun (WGS) entry which is preliminary data.</text>
</comment>
<dbReference type="Pfam" id="PF00266">
    <property type="entry name" value="Aminotran_5"/>
    <property type="match status" value="1"/>
</dbReference>
<reference evidence="3" key="1">
    <citation type="journal article" date="2020" name="mSystems">
        <title>Genome- and Community-Level Interaction Insights into Carbon Utilization and Element Cycling Functions of Hydrothermarchaeota in Hydrothermal Sediment.</title>
        <authorList>
            <person name="Zhou Z."/>
            <person name="Liu Y."/>
            <person name="Xu W."/>
            <person name="Pan J."/>
            <person name="Luo Z.H."/>
            <person name="Li M."/>
        </authorList>
    </citation>
    <scope>NUCLEOTIDE SEQUENCE [LARGE SCALE GENOMIC DNA]</scope>
    <source>
        <strain evidence="3">HyVt-443</strain>
    </source>
</reference>
<dbReference type="Gene3D" id="3.40.640.10">
    <property type="entry name" value="Type I PLP-dependent aspartate aminotransferase-like (Major domain)"/>
    <property type="match status" value="1"/>
</dbReference>
<evidence type="ECO:0000256" key="1">
    <source>
        <dbReference type="ARBA" id="ARBA00022898"/>
    </source>
</evidence>
<keyword evidence="3" id="KW-0032">Aminotransferase</keyword>
<dbReference type="AlphaFoldDB" id="A0A831W5U0"/>
<dbReference type="PANTHER" id="PTHR43586">
    <property type="entry name" value="CYSTEINE DESULFURASE"/>
    <property type="match status" value="1"/>
</dbReference>
<dbReference type="InterPro" id="IPR015421">
    <property type="entry name" value="PyrdxlP-dep_Trfase_major"/>
</dbReference>
<dbReference type="InterPro" id="IPR015422">
    <property type="entry name" value="PyrdxlP-dep_Trfase_small"/>
</dbReference>
<dbReference type="InterPro" id="IPR015424">
    <property type="entry name" value="PyrdxlP-dep_Trfase"/>
</dbReference>
<proteinExistence type="predicted"/>
<keyword evidence="3" id="KW-0808">Transferase</keyword>
<organism evidence="3">
    <name type="scientific">Sedimenticola thiotaurini</name>
    <dbReference type="NCBI Taxonomy" id="1543721"/>
    <lineage>
        <taxon>Bacteria</taxon>
        <taxon>Pseudomonadati</taxon>
        <taxon>Pseudomonadota</taxon>
        <taxon>Gammaproteobacteria</taxon>
        <taxon>Chromatiales</taxon>
        <taxon>Sedimenticolaceae</taxon>
        <taxon>Sedimenticola</taxon>
    </lineage>
</organism>